<proteinExistence type="predicted"/>
<dbReference type="HOGENOM" id="CLU_826340_0_0_1"/>
<evidence type="ECO:0008006" key="3">
    <source>
        <dbReference type="Google" id="ProtNLM"/>
    </source>
</evidence>
<reference evidence="1 2" key="1">
    <citation type="journal article" date="2014" name="BMC Genomics">
        <title>Genome sequencing of four Aureobasidium pullulans varieties: biotechnological potential, stress tolerance, and description of new species.</title>
        <authorList>
            <person name="Gostin Ar C."/>
            <person name="Ohm R.A."/>
            <person name="Kogej T."/>
            <person name="Sonjak S."/>
            <person name="Turk M."/>
            <person name="Zajc J."/>
            <person name="Zalar P."/>
            <person name="Grube M."/>
            <person name="Sun H."/>
            <person name="Han J."/>
            <person name="Sharma A."/>
            <person name="Chiniquy J."/>
            <person name="Ngan C.Y."/>
            <person name="Lipzen A."/>
            <person name="Barry K."/>
            <person name="Grigoriev I.V."/>
            <person name="Gunde-Cimerman N."/>
        </authorList>
    </citation>
    <scope>NUCLEOTIDE SEQUENCE [LARGE SCALE GENOMIC DNA]</scope>
    <source>
        <strain evidence="1 2">CBS 110374</strain>
    </source>
</reference>
<evidence type="ECO:0000313" key="2">
    <source>
        <dbReference type="Proteomes" id="UP000030672"/>
    </source>
</evidence>
<dbReference type="GeneID" id="63917571"/>
<name>A0A074WAH3_AURM1</name>
<accession>A0A074WAH3</accession>
<dbReference type="AlphaFoldDB" id="A0A074WAH3"/>
<protein>
    <recommendedName>
        <fullName evidence="3">F-box domain-containing protein</fullName>
    </recommendedName>
</protein>
<dbReference type="EMBL" id="KL584825">
    <property type="protein sequence ID" value="KEQ66927.1"/>
    <property type="molecule type" value="Genomic_DNA"/>
</dbReference>
<sequence>MHKLPEHMFASYGTLSSSFVRALKRWKRQTISFLDLPGEIRNKIYSLLIPNTDGYYTELWDLSGREAMVLPPVVLMLTCRQVQRELTPLYLRTINLRFYNRDYDNMKKFGEPINEYHLRTMTMYERLDPSVADYLHSIRLTSTAVHCDIRVTDSKVVHVQLCTFGGWIKSSALTYMSIAVRNKIIDSLASSSTGLLGVRHLVIAVKELGQLQEWCEWRKQKADLTMTECGELPWQCWPGDDFWCYEYHADHLRREAEAESLPRLIPAVSFERPGQIWQRLLWKNDEERWRQRKRMEADGALSAQPWWLFEEHLVEEAEQEGMPRLIRAATPPPDEL</sequence>
<keyword evidence="2" id="KW-1185">Reference proteome</keyword>
<dbReference type="RefSeq" id="XP_040883950.1">
    <property type="nucleotide sequence ID" value="XM_041024198.1"/>
</dbReference>
<gene>
    <name evidence="1" type="ORF">M437DRAFT_63092</name>
</gene>
<organism evidence="1 2">
    <name type="scientific">Aureobasidium melanogenum (strain CBS 110374)</name>
    <name type="common">Aureobasidium pullulans var. melanogenum</name>
    <dbReference type="NCBI Taxonomy" id="1043003"/>
    <lineage>
        <taxon>Eukaryota</taxon>
        <taxon>Fungi</taxon>
        <taxon>Dikarya</taxon>
        <taxon>Ascomycota</taxon>
        <taxon>Pezizomycotina</taxon>
        <taxon>Dothideomycetes</taxon>
        <taxon>Dothideomycetidae</taxon>
        <taxon>Dothideales</taxon>
        <taxon>Saccotheciaceae</taxon>
        <taxon>Aureobasidium</taxon>
    </lineage>
</organism>
<evidence type="ECO:0000313" key="1">
    <source>
        <dbReference type="EMBL" id="KEQ66927.1"/>
    </source>
</evidence>
<dbReference type="Proteomes" id="UP000030672">
    <property type="component" value="Unassembled WGS sequence"/>
</dbReference>